<evidence type="ECO:0000256" key="6">
    <source>
        <dbReference type="ARBA" id="ARBA00022989"/>
    </source>
</evidence>
<accession>A0A1Y1RNE2</accession>
<gene>
    <name evidence="9" type="ORF">A7979_07395</name>
</gene>
<dbReference type="EMBL" id="LXWF01000043">
    <property type="protein sequence ID" value="ORC15546.1"/>
    <property type="molecule type" value="Genomic_DNA"/>
</dbReference>
<dbReference type="Proteomes" id="UP000192359">
    <property type="component" value="Unassembled WGS sequence"/>
</dbReference>
<dbReference type="InterPro" id="IPR002781">
    <property type="entry name" value="TM_pro_TauE-like"/>
</dbReference>
<dbReference type="Pfam" id="PF01925">
    <property type="entry name" value="TauE"/>
    <property type="match status" value="1"/>
</dbReference>
<evidence type="ECO:0000256" key="2">
    <source>
        <dbReference type="ARBA" id="ARBA00009142"/>
    </source>
</evidence>
<evidence type="ECO:0000313" key="10">
    <source>
        <dbReference type="Proteomes" id="UP000192359"/>
    </source>
</evidence>
<keyword evidence="3" id="KW-0813">Transport</keyword>
<keyword evidence="6 8" id="KW-1133">Transmembrane helix</keyword>
<feature type="transmembrane region" description="Helical" evidence="8">
    <location>
        <begin position="115"/>
        <end position="133"/>
    </location>
</feature>
<reference evidence="9 10" key="1">
    <citation type="submission" date="2016-05" db="EMBL/GenBank/DDBJ databases">
        <title>Draft genome sequence of a porcine commensal Rothia nasimurium.</title>
        <authorList>
            <person name="Gaiser R.A."/>
            <person name="Van Baarlen P."/>
            <person name="Wells J.M."/>
        </authorList>
    </citation>
    <scope>NUCLEOTIDE SEQUENCE [LARGE SCALE GENOMIC DNA]</scope>
    <source>
        <strain evidence="9 10">PT-32</strain>
    </source>
</reference>
<evidence type="ECO:0000256" key="4">
    <source>
        <dbReference type="ARBA" id="ARBA00022475"/>
    </source>
</evidence>
<dbReference type="RefSeq" id="WP_083093507.1">
    <property type="nucleotide sequence ID" value="NZ_LXWF01000043.1"/>
</dbReference>
<comment type="similarity">
    <text evidence="2 8">Belongs to the 4-toluene sulfonate uptake permease (TSUP) (TC 2.A.102) family.</text>
</comment>
<dbReference type="PANTHER" id="PTHR30269">
    <property type="entry name" value="TRANSMEMBRANE PROTEIN YFCA"/>
    <property type="match status" value="1"/>
</dbReference>
<feature type="transmembrane region" description="Helical" evidence="8">
    <location>
        <begin position="88"/>
        <end position="109"/>
    </location>
</feature>
<evidence type="ECO:0000256" key="8">
    <source>
        <dbReference type="RuleBase" id="RU363041"/>
    </source>
</evidence>
<evidence type="ECO:0000256" key="1">
    <source>
        <dbReference type="ARBA" id="ARBA00004651"/>
    </source>
</evidence>
<keyword evidence="5 8" id="KW-0812">Transmembrane</keyword>
<name>A0A1Y1RNE2_9MICC</name>
<organism evidence="9 10">
    <name type="scientific">Rothia nasimurium</name>
    <dbReference type="NCBI Taxonomy" id="85336"/>
    <lineage>
        <taxon>Bacteria</taxon>
        <taxon>Bacillati</taxon>
        <taxon>Actinomycetota</taxon>
        <taxon>Actinomycetes</taxon>
        <taxon>Micrococcales</taxon>
        <taxon>Micrococcaceae</taxon>
        <taxon>Rothia</taxon>
    </lineage>
</organism>
<keyword evidence="7 8" id="KW-0472">Membrane</keyword>
<dbReference type="AlphaFoldDB" id="A0A1Y1RNE2"/>
<sequence>MLETLGLDAHGLKPTTLLLLLLAALAAGWVDAVVGGGGMIQLPALLMVPGLSPVQALAVNKLGSVFGTLASAATYLRRTPVDVRTTLPAAALAFVTSMVGAIVATVLPAELFKPIIVIALLGVLIYTIFKPALGELTQLKHGGLKHLMVGLALGGAIGFYDGVLGPGTGSFLMLGMVSLMGYSFLQATAQTKIVNAATNLGALVLFAVAGEQVWVLGLMLGVANMAGGYLGARTALARGSGFIRWMMVLIVSALILKLSLDIWLGN</sequence>
<comment type="subcellular location">
    <subcellularLocation>
        <location evidence="1 8">Cell membrane</location>
        <topology evidence="1 8">Multi-pass membrane protein</topology>
    </subcellularLocation>
</comment>
<feature type="transmembrane region" description="Helical" evidence="8">
    <location>
        <begin position="242"/>
        <end position="264"/>
    </location>
</feature>
<feature type="transmembrane region" description="Helical" evidence="8">
    <location>
        <begin position="200"/>
        <end position="222"/>
    </location>
</feature>
<keyword evidence="10" id="KW-1185">Reference proteome</keyword>
<comment type="caution">
    <text evidence="9">The sequence shown here is derived from an EMBL/GenBank/DDBJ whole genome shotgun (WGS) entry which is preliminary data.</text>
</comment>
<evidence type="ECO:0000256" key="7">
    <source>
        <dbReference type="ARBA" id="ARBA00023136"/>
    </source>
</evidence>
<dbReference type="GO" id="GO:0005886">
    <property type="term" value="C:plasma membrane"/>
    <property type="evidence" value="ECO:0007669"/>
    <property type="project" value="UniProtKB-SubCell"/>
</dbReference>
<evidence type="ECO:0000256" key="5">
    <source>
        <dbReference type="ARBA" id="ARBA00022692"/>
    </source>
</evidence>
<protein>
    <recommendedName>
        <fullName evidence="8">Probable membrane transporter protein</fullName>
    </recommendedName>
</protein>
<proteinExistence type="inferred from homology"/>
<evidence type="ECO:0000313" key="9">
    <source>
        <dbReference type="EMBL" id="ORC15546.1"/>
    </source>
</evidence>
<dbReference type="OrthoDB" id="554695at2"/>
<keyword evidence="4 8" id="KW-1003">Cell membrane</keyword>
<dbReference type="InterPro" id="IPR052017">
    <property type="entry name" value="TSUP"/>
</dbReference>
<evidence type="ECO:0000256" key="3">
    <source>
        <dbReference type="ARBA" id="ARBA00022448"/>
    </source>
</evidence>
<dbReference type="PANTHER" id="PTHR30269:SF0">
    <property type="entry name" value="MEMBRANE TRANSPORTER PROTEIN YFCA-RELATED"/>
    <property type="match status" value="1"/>
</dbReference>